<keyword evidence="8" id="KW-1185">Reference proteome</keyword>
<accession>A0A842HJ38</accession>
<evidence type="ECO:0000256" key="6">
    <source>
        <dbReference type="ARBA" id="ARBA00023310"/>
    </source>
</evidence>
<sequence>MDRKTEEHLKTLARKLVEISLDESGRVSAERVGDVLSTLEQHPPCHARNLRPLLKHYLAYIRREVARSQARLEYAGQMGESTLEEVRAELAEHYGRAIDIVAKENDELIAGFRVAIGDDVYDASLSGRLHALETSIA</sequence>
<evidence type="ECO:0000256" key="4">
    <source>
        <dbReference type="ARBA" id="ARBA00023065"/>
    </source>
</evidence>
<dbReference type="InterPro" id="IPR000711">
    <property type="entry name" value="ATPase_OSCP/dsu"/>
</dbReference>
<evidence type="ECO:0000256" key="2">
    <source>
        <dbReference type="ARBA" id="ARBA00022448"/>
    </source>
</evidence>
<dbReference type="AlphaFoldDB" id="A0A842HJ38"/>
<protein>
    <submittedName>
        <fullName evidence="7">F0F1 ATP synthase subunit delta</fullName>
    </submittedName>
</protein>
<evidence type="ECO:0000313" key="8">
    <source>
        <dbReference type="Proteomes" id="UP000546464"/>
    </source>
</evidence>
<name>A0A842HJ38_9BACT</name>
<keyword evidence="6" id="KW-0066">ATP synthesis</keyword>
<evidence type="ECO:0000313" key="7">
    <source>
        <dbReference type="EMBL" id="MBC2595517.1"/>
    </source>
</evidence>
<dbReference type="GO" id="GO:0046933">
    <property type="term" value="F:proton-transporting ATP synthase activity, rotational mechanism"/>
    <property type="evidence" value="ECO:0007669"/>
    <property type="project" value="InterPro"/>
</dbReference>
<dbReference type="GO" id="GO:0016020">
    <property type="term" value="C:membrane"/>
    <property type="evidence" value="ECO:0007669"/>
    <property type="project" value="UniProtKB-SubCell"/>
</dbReference>
<keyword evidence="2" id="KW-0813">Transport</keyword>
<organism evidence="7 8">
    <name type="scientific">Ruficoccus amylovorans</name>
    <dbReference type="NCBI Taxonomy" id="1804625"/>
    <lineage>
        <taxon>Bacteria</taxon>
        <taxon>Pseudomonadati</taxon>
        <taxon>Verrucomicrobiota</taxon>
        <taxon>Opitutia</taxon>
        <taxon>Puniceicoccales</taxon>
        <taxon>Cerasicoccaceae</taxon>
        <taxon>Ruficoccus</taxon>
    </lineage>
</organism>
<reference evidence="7 8" key="1">
    <citation type="submission" date="2020-07" db="EMBL/GenBank/DDBJ databases">
        <authorList>
            <person name="Feng X."/>
        </authorList>
    </citation>
    <scope>NUCLEOTIDE SEQUENCE [LARGE SCALE GENOMIC DNA]</scope>
    <source>
        <strain evidence="7 8">JCM31066</strain>
    </source>
</reference>
<comment type="subcellular location">
    <subcellularLocation>
        <location evidence="1">Membrane</location>
    </subcellularLocation>
</comment>
<dbReference type="RefSeq" id="WP_185676469.1">
    <property type="nucleotide sequence ID" value="NZ_JACHVB010000043.1"/>
</dbReference>
<keyword evidence="4" id="KW-0406">Ion transport</keyword>
<evidence type="ECO:0000256" key="5">
    <source>
        <dbReference type="ARBA" id="ARBA00023136"/>
    </source>
</evidence>
<evidence type="ECO:0000256" key="3">
    <source>
        <dbReference type="ARBA" id="ARBA00022781"/>
    </source>
</evidence>
<proteinExistence type="predicted"/>
<gene>
    <name evidence="7" type="ORF">H5P28_14720</name>
</gene>
<keyword evidence="5" id="KW-0472">Membrane</keyword>
<dbReference type="EMBL" id="JACHVB010000043">
    <property type="protein sequence ID" value="MBC2595517.1"/>
    <property type="molecule type" value="Genomic_DNA"/>
</dbReference>
<dbReference type="Proteomes" id="UP000546464">
    <property type="component" value="Unassembled WGS sequence"/>
</dbReference>
<keyword evidence="3" id="KW-0375">Hydrogen ion transport</keyword>
<comment type="caution">
    <text evidence="7">The sequence shown here is derived from an EMBL/GenBank/DDBJ whole genome shotgun (WGS) entry which is preliminary data.</text>
</comment>
<dbReference type="Pfam" id="PF00213">
    <property type="entry name" value="OSCP"/>
    <property type="match status" value="1"/>
</dbReference>
<evidence type="ECO:0000256" key="1">
    <source>
        <dbReference type="ARBA" id="ARBA00004370"/>
    </source>
</evidence>